<keyword evidence="5" id="KW-1185">Reference proteome</keyword>
<keyword evidence="1" id="KW-0238">DNA-binding</keyword>
<protein>
    <recommendedName>
        <fullName evidence="1">DNA polymerase epsilon catalytic subunit</fullName>
        <ecNumber evidence="1">2.7.7.7</ecNumber>
    </recommendedName>
</protein>
<dbReference type="GO" id="GO:0008310">
    <property type="term" value="F:single-stranded DNA 3'-5' DNA exonuclease activity"/>
    <property type="evidence" value="ECO:0007669"/>
    <property type="project" value="TreeGrafter"/>
</dbReference>
<keyword evidence="1" id="KW-0808">Transferase</keyword>
<keyword evidence="1" id="KW-0863">Zinc-finger</keyword>
<dbReference type="GO" id="GO:0006272">
    <property type="term" value="P:leading strand elongation"/>
    <property type="evidence" value="ECO:0007669"/>
    <property type="project" value="TreeGrafter"/>
</dbReference>
<feature type="domain" description="DNA polymerase epsilon ,catalytic subunit A thumb" evidence="3">
    <location>
        <begin position="186"/>
        <end position="238"/>
    </location>
</feature>
<dbReference type="PANTHER" id="PTHR10670:SF0">
    <property type="entry name" value="DNA POLYMERASE EPSILON CATALYTIC SUBUNIT A"/>
    <property type="match status" value="1"/>
</dbReference>
<keyword evidence="1" id="KW-0408">Iron</keyword>
<dbReference type="GO" id="GO:0000278">
    <property type="term" value="P:mitotic cell cycle"/>
    <property type="evidence" value="ECO:0007669"/>
    <property type="project" value="TreeGrafter"/>
</dbReference>
<dbReference type="EMBL" id="JAGGNH010000005">
    <property type="protein sequence ID" value="KAJ0973454.1"/>
    <property type="molecule type" value="Genomic_DNA"/>
</dbReference>
<dbReference type="Proteomes" id="UP001085076">
    <property type="component" value="Miscellaneous, Linkage group lg05"/>
</dbReference>
<keyword evidence="2" id="KW-0472">Membrane</keyword>
<keyword evidence="1" id="KW-0539">Nucleus</keyword>
<evidence type="ECO:0000256" key="1">
    <source>
        <dbReference type="RuleBase" id="RU365029"/>
    </source>
</evidence>
<comment type="similarity">
    <text evidence="1">Belongs to the DNA polymerase type-B family.</text>
</comment>
<comment type="cofactor">
    <cofactor evidence="1">
        <name>[4Fe-4S] cluster</name>
        <dbReference type="ChEBI" id="CHEBI:49883"/>
    </cofactor>
</comment>
<comment type="subcellular location">
    <subcellularLocation>
        <location evidence="1">Nucleus</location>
    </subcellularLocation>
</comment>
<evidence type="ECO:0000256" key="2">
    <source>
        <dbReference type="SAM" id="Phobius"/>
    </source>
</evidence>
<keyword evidence="1" id="KW-0004">4Fe-4S</keyword>
<accession>A0A9D5CIE2</accession>
<dbReference type="PANTHER" id="PTHR10670">
    <property type="entry name" value="DNA POLYMERASE EPSILON CATALYTIC SUBUNIT A"/>
    <property type="match status" value="1"/>
</dbReference>
<evidence type="ECO:0000313" key="4">
    <source>
        <dbReference type="EMBL" id="KAJ0973454.1"/>
    </source>
</evidence>
<dbReference type="InterPro" id="IPR029703">
    <property type="entry name" value="POL2"/>
</dbReference>
<dbReference type="OrthoDB" id="10060449at2759"/>
<name>A0A9D5CIE2_9LILI</name>
<keyword evidence="1" id="KW-0862">Zinc</keyword>
<dbReference type="GO" id="GO:0003887">
    <property type="term" value="F:DNA-directed DNA polymerase activity"/>
    <property type="evidence" value="ECO:0007669"/>
    <property type="project" value="UniProtKB-KW"/>
</dbReference>
<dbReference type="GO" id="GO:0006287">
    <property type="term" value="P:base-excision repair, gap-filling"/>
    <property type="evidence" value="ECO:0007669"/>
    <property type="project" value="TreeGrafter"/>
</dbReference>
<reference evidence="4" key="1">
    <citation type="submission" date="2021-03" db="EMBL/GenBank/DDBJ databases">
        <authorList>
            <person name="Li Z."/>
            <person name="Yang C."/>
        </authorList>
    </citation>
    <scope>NUCLEOTIDE SEQUENCE</scope>
    <source>
        <strain evidence="4">Dzin_1.0</strain>
        <tissue evidence="4">Leaf</tissue>
    </source>
</reference>
<evidence type="ECO:0000313" key="5">
    <source>
        <dbReference type="Proteomes" id="UP001085076"/>
    </source>
</evidence>
<dbReference type="GO" id="GO:0045004">
    <property type="term" value="P:DNA replication proofreading"/>
    <property type="evidence" value="ECO:0007669"/>
    <property type="project" value="TreeGrafter"/>
</dbReference>
<comment type="function">
    <text evidence="1">DNA polymerase II participates in chromosomal DNA replication.</text>
</comment>
<keyword evidence="1" id="KW-0239">DNA-directed DNA polymerase</keyword>
<keyword evidence="2" id="KW-0812">Transmembrane</keyword>
<dbReference type="AlphaFoldDB" id="A0A9D5CIE2"/>
<dbReference type="GO" id="GO:0051539">
    <property type="term" value="F:4 iron, 4 sulfur cluster binding"/>
    <property type="evidence" value="ECO:0007669"/>
    <property type="project" value="UniProtKB-KW"/>
</dbReference>
<comment type="caution">
    <text evidence="4">The sequence shown here is derived from an EMBL/GenBank/DDBJ whole genome shotgun (WGS) entry which is preliminary data.</text>
</comment>
<feature type="transmembrane region" description="Helical" evidence="2">
    <location>
        <begin position="139"/>
        <end position="159"/>
    </location>
</feature>
<sequence length="368" mass="41490">MFKVPIKVPRVFYLNSKAPITDEFPGRRVNKILPHNETRLQLIEVTIDEDEFRAESKKLAVHLADPEVEVGSSAKFGATIPLDDAKVLKLPTVLANPFNCCAKSSSQVSRFRLGSVSKDRFPSFAIPVPRGSHTRIHRVGLTIFVVYLSFYGLIIRSSLKDSKATKRKSPLILSAQKLTVLVWRAVLQLLQTESSTMSKSSVDYGEQKSCSVTTAKRLADFLGDVMVKDCQYIVVCEPCVTIDKDEFRAESKKLAVHLADPEVEGIYELKLPLELNAILRIGCVCKVDKAAKSRNTHEGWTLNELHMKTTAECSYLEHNISFFYLYHSFSDGRALYALYFPVSWTVFVVVVNPFQNKELSSSLLERQY</sequence>
<dbReference type="GO" id="GO:0008270">
    <property type="term" value="F:zinc ion binding"/>
    <property type="evidence" value="ECO:0007669"/>
    <property type="project" value="UniProtKB-KW"/>
</dbReference>
<organism evidence="4 5">
    <name type="scientific">Dioscorea zingiberensis</name>
    <dbReference type="NCBI Taxonomy" id="325984"/>
    <lineage>
        <taxon>Eukaryota</taxon>
        <taxon>Viridiplantae</taxon>
        <taxon>Streptophyta</taxon>
        <taxon>Embryophyta</taxon>
        <taxon>Tracheophyta</taxon>
        <taxon>Spermatophyta</taxon>
        <taxon>Magnoliopsida</taxon>
        <taxon>Liliopsida</taxon>
        <taxon>Dioscoreales</taxon>
        <taxon>Dioscoreaceae</taxon>
        <taxon>Dioscorea</taxon>
    </lineage>
</organism>
<dbReference type="GO" id="GO:0008622">
    <property type="term" value="C:epsilon DNA polymerase complex"/>
    <property type="evidence" value="ECO:0007669"/>
    <property type="project" value="InterPro"/>
</dbReference>
<proteinExistence type="inferred from homology"/>
<keyword evidence="2" id="KW-1133">Transmembrane helix</keyword>
<keyword evidence="1" id="KW-0235">DNA replication</keyword>
<keyword evidence="1" id="KW-0411">Iron-sulfur</keyword>
<keyword evidence="1" id="KW-0548">Nucleotidyltransferase</keyword>
<dbReference type="InterPro" id="IPR055191">
    <property type="entry name" value="POL2_thumb"/>
</dbReference>
<comment type="catalytic activity">
    <reaction evidence="1">
        <text>DNA(n) + a 2'-deoxyribonucleoside 5'-triphosphate = DNA(n+1) + diphosphate</text>
        <dbReference type="Rhea" id="RHEA:22508"/>
        <dbReference type="Rhea" id="RHEA-COMP:17339"/>
        <dbReference type="Rhea" id="RHEA-COMP:17340"/>
        <dbReference type="ChEBI" id="CHEBI:33019"/>
        <dbReference type="ChEBI" id="CHEBI:61560"/>
        <dbReference type="ChEBI" id="CHEBI:173112"/>
        <dbReference type="EC" id="2.7.7.7"/>
    </reaction>
</comment>
<gene>
    <name evidence="4" type="ORF">J5N97_021413</name>
</gene>
<evidence type="ECO:0000259" key="3">
    <source>
        <dbReference type="Pfam" id="PF22634"/>
    </source>
</evidence>
<dbReference type="Pfam" id="PF22634">
    <property type="entry name" value="POL2_thumb"/>
    <property type="match status" value="1"/>
</dbReference>
<dbReference type="EC" id="2.7.7.7" evidence="1"/>
<dbReference type="GO" id="GO:0003677">
    <property type="term" value="F:DNA binding"/>
    <property type="evidence" value="ECO:0007669"/>
    <property type="project" value="UniProtKB-KW"/>
</dbReference>
<reference evidence="4" key="2">
    <citation type="journal article" date="2022" name="Hortic Res">
        <title>The genome of Dioscorea zingiberensis sheds light on the biosynthesis, origin and evolution of the medicinally important diosgenin saponins.</title>
        <authorList>
            <person name="Li Y."/>
            <person name="Tan C."/>
            <person name="Li Z."/>
            <person name="Guo J."/>
            <person name="Li S."/>
            <person name="Chen X."/>
            <person name="Wang C."/>
            <person name="Dai X."/>
            <person name="Yang H."/>
            <person name="Song W."/>
            <person name="Hou L."/>
            <person name="Xu J."/>
            <person name="Tong Z."/>
            <person name="Xu A."/>
            <person name="Yuan X."/>
            <person name="Wang W."/>
            <person name="Yang Q."/>
            <person name="Chen L."/>
            <person name="Sun Z."/>
            <person name="Wang K."/>
            <person name="Pan B."/>
            <person name="Chen J."/>
            <person name="Bao Y."/>
            <person name="Liu F."/>
            <person name="Qi X."/>
            <person name="Gang D.R."/>
            <person name="Wen J."/>
            <person name="Li J."/>
        </authorList>
    </citation>
    <scope>NUCLEOTIDE SEQUENCE</scope>
    <source>
        <strain evidence="4">Dzin_1.0</strain>
    </source>
</reference>
<dbReference type="GO" id="GO:0006297">
    <property type="term" value="P:nucleotide-excision repair, DNA gap filling"/>
    <property type="evidence" value="ECO:0007669"/>
    <property type="project" value="TreeGrafter"/>
</dbReference>
<keyword evidence="1" id="KW-0479">Metal-binding</keyword>
<feature type="transmembrane region" description="Helical" evidence="2">
    <location>
        <begin position="334"/>
        <end position="354"/>
    </location>
</feature>